<dbReference type="Pfam" id="PF00196">
    <property type="entry name" value="GerE"/>
    <property type="match status" value="1"/>
</dbReference>
<feature type="modified residue" description="4-aspartylphosphate" evidence="5">
    <location>
        <position position="59"/>
    </location>
</feature>
<proteinExistence type="predicted"/>
<dbReference type="InterPro" id="IPR000792">
    <property type="entry name" value="Tscrpt_reg_LuxR_C"/>
</dbReference>
<feature type="domain" description="HTH luxR-type" evidence="6">
    <location>
        <begin position="153"/>
        <end position="218"/>
    </location>
</feature>
<keyword evidence="1 5" id="KW-0597">Phosphoprotein</keyword>
<protein>
    <submittedName>
        <fullName evidence="8">LuxR C-terminal-related transcriptional regulator</fullName>
    </submittedName>
</protein>
<feature type="domain" description="Response regulatory" evidence="7">
    <location>
        <begin position="10"/>
        <end position="124"/>
    </location>
</feature>
<evidence type="ECO:0000313" key="8">
    <source>
        <dbReference type="EMBL" id="MFD1369666.1"/>
    </source>
</evidence>
<keyword evidence="2" id="KW-0805">Transcription regulation</keyword>
<evidence type="ECO:0000256" key="4">
    <source>
        <dbReference type="ARBA" id="ARBA00023163"/>
    </source>
</evidence>
<reference evidence="9" key="1">
    <citation type="journal article" date="2019" name="Int. J. Syst. Evol. Microbiol.">
        <title>The Global Catalogue of Microorganisms (GCM) 10K type strain sequencing project: providing services to taxonomists for standard genome sequencing and annotation.</title>
        <authorList>
            <consortium name="The Broad Institute Genomics Platform"/>
            <consortium name="The Broad Institute Genome Sequencing Center for Infectious Disease"/>
            <person name="Wu L."/>
            <person name="Ma J."/>
        </authorList>
    </citation>
    <scope>NUCLEOTIDE SEQUENCE [LARGE SCALE GENOMIC DNA]</scope>
    <source>
        <strain evidence="9">CCM 7526</strain>
    </source>
</reference>
<organism evidence="8 9">
    <name type="scientific">Actinoplanes sichuanensis</name>
    <dbReference type="NCBI Taxonomy" id="512349"/>
    <lineage>
        <taxon>Bacteria</taxon>
        <taxon>Bacillati</taxon>
        <taxon>Actinomycetota</taxon>
        <taxon>Actinomycetes</taxon>
        <taxon>Micromonosporales</taxon>
        <taxon>Micromonosporaceae</taxon>
        <taxon>Actinoplanes</taxon>
    </lineage>
</organism>
<keyword evidence="3" id="KW-0238">DNA-binding</keyword>
<dbReference type="PRINTS" id="PR00038">
    <property type="entry name" value="HTHLUXR"/>
</dbReference>
<dbReference type="PROSITE" id="PS50110">
    <property type="entry name" value="RESPONSE_REGULATORY"/>
    <property type="match status" value="1"/>
</dbReference>
<evidence type="ECO:0000259" key="6">
    <source>
        <dbReference type="PROSITE" id="PS50043"/>
    </source>
</evidence>
<dbReference type="InterPro" id="IPR039420">
    <property type="entry name" value="WalR-like"/>
</dbReference>
<evidence type="ECO:0000259" key="7">
    <source>
        <dbReference type="PROSITE" id="PS50110"/>
    </source>
</evidence>
<dbReference type="InterPro" id="IPR058245">
    <property type="entry name" value="NreC/VraR/RcsB-like_REC"/>
</dbReference>
<dbReference type="PANTHER" id="PTHR43214:SF24">
    <property type="entry name" value="TRANSCRIPTIONAL REGULATORY PROTEIN NARL-RELATED"/>
    <property type="match status" value="1"/>
</dbReference>
<gene>
    <name evidence="8" type="ORF">ACFQ5G_30380</name>
</gene>
<dbReference type="CDD" id="cd17535">
    <property type="entry name" value="REC_NarL-like"/>
    <property type="match status" value="1"/>
</dbReference>
<dbReference type="PROSITE" id="PS00622">
    <property type="entry name" value="HTH_LUXR_1"/>
    <property type="match status" value="1"/>
</dbReference>
<comment type="caution">
    <text evidence="8">The sequence shown here is derived from an EMBL/GenBank/DDBJ whole genome shotgun (WGS) entry which is preliminary data.</text>
</comment>
<dbReference type="SMART" id="SM00421">
    <property type="entry name" value="HTH_LUXR"/>
    <property type="match status" value="1"/>
</dbReference>
<evidence type="ECO:0000256" key="3">
    <source>
        <dbReference type="ARBA" id="ARBA00023125"/>
    </source>
</evidence>
<dbReference type="SMART" id="SM00448">
    <property type="entry name" value="REC"/>
    <property type="match status" value="1"/>
</dbReference>
<dbReference type="EMBL" id="JBHTMK010000040">
    <property type="protein sequence ID" value="MFD1369666.1"/>
    <property type="molecule type" value="Genomic_DNA"/>
</dbReference>
<accession>A0ABW4AH49</accession>
<evidence type="ECO:0000256" key="2">
    <source>
        <dbReference type="ARBA" id="ARBA00023015"/>
    </source>
</evidence>
<keyword evidence="4" id="KW-0804">Transcription</keyword>
<dbReference type="SUPFAM" id="SSF52172">
    <property type="entry name" value="CheY-like"/>
    <property type="match status" value="1"/>
</dbReference>
<evidence type="ECO:0000256" key="1">
    <source>
        <dbReference type="ARBA" id="ARBA00022553"/>
    </source>
</evidence>
<dbReference type="CDD" id="cd06170">
    <property type="entry name" value="LuxR_C_like"/>
    <property type="match status" value="1"/>
</dbReference>
<dbReference type="Gene3D" id="3.40.50.2300">
    <property type="match status" value="1"/>
</dbReference>
<dbReference type="InterPro" id="IPR011006">
    <property type="entry name" value="CheY-like_superfamily"/>
</dbReference>
<dbReference type="PROSITE" id="PS50043">
    <property type="entry name" value="HTH_LUXR_2"/>
    <property type="match status" value="1"/>
</dbReference>
<dbReference type="PANTHER" id="PTHR43214">
    <property type="entry name" value="TWO-COMPONENT RESPONSE REGULATOR"/>
    <property type="match status" value="1"/>
</dbReference>
<name>A0ABW4AH49_9ACTN</name>
<dbReference type="Pfam" id="PF00072">
    <property type="entry name" value="Response_reg"/>
    <property type="match status" value="1"/>
</dbReference>
<evidence type="ECO:0000256" key="5">
    <source>
        <dbReference type="PROSITE-ProRule" id="PRU00169"/>
    </source>
</evidence>
<sequence>MGHAADPPGGSGWVGDAGDSGGWSGSVGAREIVIAGEAGDGVEAVDLARRLLPDVLISDVALPRLDGLAVARAVSEARLAVRVLLLTGRDTDEEVLAAITAGAVGYLCKDAPQAELVAAVHAIAAGGAVITPPVLSRMLPRLAGTVTTGTGDATTRLSPLTGREREVLVHVARGRSNSEIAAILGVSDTTVKTHVGHVLTKLRLRDRTQAVVLAYETGLVRPGS</sequence>
<dbReference type="SUPFAM" id="SSF46894">
    <property type="entry name" value="C-terminal effector domain of the bipartite response regulators"/>
    <property type="match status" value="1"/>
</dbReference>
<dbReference type="Proteomes" id="UP001597183">
    <property type="component" value="Unassembled WGS sequence"/>
</dbReference>
<keyword evidence="9" id="KW-1185">Reference proteome</keyword>
<dbReference type="InterPro" id="IPR001789">
    <property type="entry name" value="Sig_transdc_resp-reg_receiver"/>
</dbReference>
<dbReference type="InterPro" id="IPR016032">
    <property type="entry name" value="Sig_transdc_resp-reg_C-effctor"/>
</dbReference>
<evidence type="ECO:0000313" key="9">
    <source>
        <dbReference type="Proteomes" id="UP001597183"/>
    </source>
</evidence>
<dbReference type="RefSeq" id="WP_378078967.1">
    <property type="nucleotide sequence ID" value="NZ_AP028461.1"/>
</dbReference>